<evidence type="ECO:0000259" key="7">
    <source>
        <dbReference type="SMART" id="SM01340"/>
    </source>
</evidence>
<evidence type="ECO:0000313" key="8">
    <source>
        <dbReference type="EMBL" id="AOW02618.1"/>
    </source>
</evidence>
<dbReference type="GO" id="GO:0006298">
    <property type="term" value="P:mismatch repair"/>
    <property type="evidence" value="ECO:0007669"/>
    <property type="project" value="InterPro"/>
</dbReference>
<evidence type="ECO:0000313" key="9">
    <source>
        <dbReference type="Proteomes" id="UP000182444"/>
    </source>
</evidence>
<proteinExistence type="inferred from homology"/>
<dbReference type="Pfam" id="PF01119">
    <property type="entry name" value="DNA_mis_repair"/>
    <property type="match status" value="1"/>
</dbReference>
<dbReference type="PANTHER" id="PTHR10073:SF12">
    <property type="entry name" value="DNA MISMATCH REPAIR PROTEIN MLH1"/>
    <property type="match status" value="1"/>
</dbReference>
<dbReference type="InterPro" id="IPR038973">
    <property type="entry name" value="MutL/Mlh/Pms-like"/>
</dbReference>
<dbReference type="GO" id="GO:0061982">
    <property type="term" value="P:meiosis I cell cycle process"/>
    <property type="evidence" value="ECO:0007669"/>
    <property type="project" value="UniProtKB-ARBA"/>
</dbReference>
<feature type="domain" description="DNA mismatch repair protein S5" evidence="7">
    <location>
        <begin position="206"/>
        <end position="338"/>
    </location>
</feature>
<dbReference type="Pfam" id="PF13589">
    <property type="entry name" value="HATPase_c_3"/>
    <property type="match status" value="1"/>
</dbReference>
<evidence type="ECO:0000256" key="2">
    <source>
        <dbReference type="ARBA" id="ARBA00006082"/>
    </source>
</evidence>
<keyword evidence="5" id="KW-0539">Nucleus</keyword>
<dbReference type="InterPro" id="IPR002099">
    <property type="entry name" value="MutL/Mlh/PMS"/>
</dbReference>
<dbReference type="CDD" id="cd16926">
    <property type="entry name" value="HATPase_MutL-MLH-PMS-like"/>
    <property type="match status" value="1"/>
</dbReference>
<feature type="compositionally biased region" description="Basic and acidic residues" evidence="6">
    <location>
        <begin position="398"/>
        <end position="423"/>
    </location>
</feature>
<dbReference type="GO" id="GO:0140664">
    <property type="term" value="F:ATP-dependent DNA damage sensor activity"/>
    <property type="evidence" value="ECO:0007669"/>
    <property type="project" value="InterPro"/>
</dbReference>
<reference evidence="8 9" key="1">
    <citation type="journal article" date="2016" name="PLoS ONE">
        <title>Sequence Assembly of Yarrowia lipolytica Strain W29/CLIB89 Shows Transposable Element Diversity.</title>
        <authorList>
            <person name="Magnan C."/>
            <person name="Yu J."/>
            <person name="Chang I."/>
            <person name="Jahn E."/>
            <person name="Kanomata Y."/>
            <person name="Wu J."/>
            <person name="Zeller M."/>
            <person name="Oakes M."/>
            <person name="Baldi P."/>
            <person name="Sandmeyer S."/>
        </authorList>
    </citation>
    <scope>NUCLEOTIDE SEQUENCE [LARGE SCALE GENOMIC DNA]</scope>
    <source>
        <strain evidence="9">CLIB89(W29)</strain>
    </source>
</reference>
<dbReference type="Gene3D" id="3.30.565.10">
    <property type="entry name" value="Histidine kinase-like ATPase, C-terminal domain"/>
    <property type="match status" value="1"/>
</dbReference>
<comment type="similarity">
    <text evidence="2">Belongs to the DNA mismatch repair MutL/HexB family.</text>
</comment>
<dbReference type="GO" id="GO:0032389">
    <property type="term" value="C:MutLalpha complex"/>
    <property type="evidence" value="ECO:0007669"/>
    <property type="project" value="TreeGrafter"/>
</dbReference>
<dbReference type="Pfam" id="PF16413">
    <property type="entry name" value="Mlh1_C"/>
    <property type="match status" value="2"/>
</dbReference>
<evidence type="ECO:0000256" key="5">
    <source>
        <dbReference type="ARBA" id="ARBA00023242"/>
    </source>
</evidence>
<dbReference type="GO" id="GO:0016887">
    <property type="term" value="F:ATP hydrolysis activity"/>
    <property type="evidence" value="ECO:0007669"/>
    <property type="project" value="InterPro"/>
</dbReference>
<name>A0A1D8NAF6_YARLL</name>
<evidence type="ECO:0000256" key="3">
    <source>
        <dbReference type="ARBA" id="ARBA00022763"/>
    </source>
</evidence>
<dbReference type="SUPFAM" id="SSF55874">
    <property type="entry name" value="ATPase domain of HSP90 chaperone/DNA topoisomerase II/histidine kinase"/>
    <property type="match status" value="1"/>
</dbReference>
<gene>
    <name evidence="8" type="ORF">YALI1_C14079g</name>
</gene>
<dbReference type="SMART" id="SM01340">
    <property type="entry name" value="DNA_mis_repair"/>
    <property type="match status" value="1"/>
</dbReference>
<dbReference type="PROSITE" id="PS00058">
    <property type="entry name" value="DNA_MISMATCH_REPAIR_1"/>
    <property type="match status" value="1"/>
</dbReference>
<dbReference type="NCBIfam" id="TIGR00585">
    <property type="entry name" value="mutl"/>
    <property type="match status" value="1"/>
</dbReference>
<feature type="region of interest" description="Disordered" evidence="6">
    <location>
        <begin position="392"/>
        <end position="444"/>
    </location>
</feature>
<dbReference type="InterPro" id="IPR036890">
    <property type="entry name" value="HATPase_C_sf"/>
</dbReference>
<evidence type="ECO:0000256" key="1">
    <source>
        <dbReference type="ARBA" id="ARBA00004123"/>
    </source>
</evidence>
<dbReference type="SUPFAM" id="SSF54211">
    <property type="entry name" value="Ribosomal protein S5 domain 2-like"/>
    <property type="match status" value="1"/>
</dbReference>
<sequence>MIHQLSSTTINQIAAGEIVVGPQNALKELIENAIDAAATRIDVITKDGGVKLLQVTDNGSGIAPDDLKLLCRRWCTSKIDTHDDLRTLTSFGFRGEALASISHVSHVTVITKLRSEPAASRAKYELGEISEQALQAGNTGTQITVQDLFFNTPQRLRALNKADCHTKCVDVVSRYGIHNDSVEFSFRRQNDSSMLFTLKGSKRDRIRVVYGSRVSGSLVEVEDDTDNADESVISTLSNIGLSRAPELLISNPNYSNTKSTFIIFINNRLVSCEPIRKALVAVYSRYLPTKAFPFVYLSLFIDPENLDVNVHPTKQEVRFLHQAEIVDFLSNLVDDTLSKIDESRVFDVVDAKKLSTAHKPSNPQYPHSQNRTDYSQMHLPFKKVRLNETGTVDLSQFKSRDRDEPRDREEPRVRDEPRNHETQETQPGKSPDPTSTLDSTQNPRQYEQTRLKSIHTLYNDHTASHSALITQIIKYHVFVGIVDPQKRLCCIQYELQLLLVDYARLSNDFFYQRALQGFSNYGTFDLNLDLTDLWTEKQARTLLQNKEMLAEYFNIGLQGSKLVSLPSLLAGYTPDVAKLGKFISQLAQCNYDNEKKCFDDVCRAIANLFTISVDQSALVVGLFQKMRDHYIAHSSVEEGVVVVTSMPSLYKVFERC</sequence>
<dbReference type="InterPro" id="IPR014762">
    <property type="entry name" value="DNA_mismatch_repair_CS"/>
</dbReference>
<dbReference type="InterPro" id="IPR013507">
    <property type="entry name" value="DNA_mismatch_S5_2-like"/>
</dbReference>
<dbReference type="VEuPathDB" id="FungiDB:YALI0_C10032g"/>
<dbReference type="AlphaFoldDB" id="A0A1D8NAF6"/>
<dbReference type="EMBL" id="CP017555">
    <property type="protein sequence ID" value="AOW02618.1"/>
    <property type="molecule type" value="Genomic_DNA"/>
</dbReference>
<evidence type="ECO:0000256" key="6">
    <source>
        <dbReference type="SAM" id="MobiDB-lite"/>
    </source>
</evidence>
<dbReference type="GeneID" id="2909454"/>
<organism evidence="8 9">
    <name type="scientific">Yarrowia lipolytica</name>
    <name type="common">Candida lipolytica</name>
    <dbReference type="NCBI Taxonomy" id="4952"/>
    <lineage>
        <taxon>Eukaryota</taxon>
        <taxon>Fungi</taxon>
        <taxon>Dikarya</taxon>
        <taxon>Ascomycota</taxon>
        <taxon>Saccharomycotina</taxon>
        <taxon>Dipodascomycetes</taxon>
        <taxon>Dipodascales</taxon>
        <taxon>Dipodascales incertae sedis</taxon>
        <taxon>Yarrowia</taxon>
    </lineage>
</organism>
<accession>A0A1D8NAF6</accession>
<dbReference type="GO" id="GO:0030983">
    <property type="term" value="F:mismatched DNA binding"/>
    <property type="evidence" value="ECO:0007669"/>
    <property type="project" value="InterPro"/>
</dbReference>
<keyword evidence="3" id="KW-0227">DNA damage</keyword>
<dbReference type="PANTHER" id="PTHR10073">
    <property type="entry name" value="DNA MISMATCH REPAIR PROTEIN MLH, PMS, MUTL"/>
    <property type="match status" value="1"/>
</dbReference>
<keyword evidence="4" id="KW-0234">DNA repair</keyword>
<dbReference type="InterPro" id="IPR014721">
    <property type="entry name" value="Ribsml_uS5_D2-typ_fold_subgr"/>
</dbReference>
<dbReference type="KEGG" id="yli:2909454"/>
<dbReference type="InterPro" id="IPR020568">
    <property type="entry name" value="Ribosomal_Su5_D2-typ_SF"/>
</dbReference>
<evidence type="ECO:0000256" key="4">
    <source>
        <dbReference type="ARBA" id="ARBA00023204"/>
    </source>
</evidence>
<dbReference type="FunFam" id="3.30.565.10:FF:000003">
    <property type="entry name" value="DNA mismatch repair endonuclease MutL"/>
    <property type="match status" value="1"/>
</dbReference>
<dbReference type="GO" id="GO:0005524">
    <property type="term" value="F:ATP binding"/>
    <property type="evidence" value="ECO:0007669"/>
    <property type="project" value="InterPro"/>
</dbReference>
<dbReference type="CDD" id="cd03483">
    <property type="entry name" value="MutL_Trans_MLH1"/>
    <property type="match status" value="1"/>
</dbReference>
<dbReference type="VEuPathDB" id="FungiDB:YALI1_C14079g"/>
<comment type="subcellular location">
    <subcellularLocation>
        <location evidence="1">Nucleus</location>
    </subcellularLocation>
</comment>
<dbReference type="InterPro" id="IPR032189">
    <property type="entry name" value="Mlh1_C"/>
</dbReference>
<dbReference type="eggNOG" id="KOG1979">
    <property type="taxonomic scope" value="Eukaryota"/>
</dbReference>
<dbReference type="Proteomes" id="UP000182444">
    <property type="component" value="Chromosome 1C"/>
</dbReference>
<dbReference type="Gene3D" id="3.30.230.10">
    <property type="match status" value="1"/>
</dbReference>
<dbReference type="RefSeq" id="XP_501666.2">
    <property type="nucleotide sequence ID" value="XM_501666.2"/>
</dbReference>
<protein>
    <recommendedName>
        <fullName evidence="7">DNA mismatch repair protein S5 domain-containing protein</fullName>
    </recommendedName>
</protein>
<feature type="compositionally biased region" description="Polar residues" evidence="6">
    <location>
        <begin position="424"/>
        <end position="444"/>
    </location>
</feature>
<dbReference type="FunFam" id="3.30.230.10:FF:000014">
    <property type="entry name" value="DNA mismatch repair protein Mlh1"/>
    <property type="match status" value="1"/>
</dbReference>